<dbReference type="PANTHER" id="PTHR43792">
    <property type="entry name" value="GNAT FAMILY, PUTATIVE (AFU_ORTHOLOGUE AFUA_3G00765)-RELATED-RELATED"/>
    <property type="match status" value="1"/>
</dbReference>
<dbReference type="Gene3D" id="3.40.630.30">
    <property type="match status" value="1"/>
</dbReference>
<dbReference type="InterPro" id="IPR016181">
    <property type="entry name" value="Acyl_CoA_acyltransferase"/>
</dbReference>
<name>A0ABR8FHB9_9NOST</name>
<evidence type="ECO:0000313" key="3">
    <source>
        <dbReference type="Proteomes" id="UP000640531"/>
    </source>
</evidence>
<comment type="caution">
    <text evidence="2">The sequence shown here is derived from an EMBL/GenBank/DDBJ whole genome shotgun (WGS) entry which is preliminary data.</text>
</comment>
<gene>
    <name evidence="2" type="ORF">H6G59_09430</name>
</gene>
<dbReference type="PANTHER" id="PTHR43792:SF1">
    <property type="entry name" value="N-ACETYLTRANSFERASE DOMAIN-CONTAINING PROTEIN"/>
    <property type="match status" value="1"/>
</dbReference>
<feature type="domain" description="N-acetyltransferase" evidence="1">
    <location>
        <begin position="13"/>
        <end position="174"/>
    </location>
</feature>
<dbReference type="Proteomes" id="UP000640531">
    <property type="component" value="Unassembled WGS sequence"/>
</dbReference>
<reference evidence="2 3" key="1">
    <citation type="journal article" date="2020" name="ISME J.">
        <title>Comparative genomics reveals insights into cyanobacterial evolution and habitat adaptation.</title>
        <authorList>
            <person name="Chen M.Y."/>
            <person name="Teng W.K."/>
            <person name="Zhao L."/>
            <person name="Hu C.X."/>
            <person name="Zhou Y.K."/>
            <person name="Han B.P."/>
            <person name="Song L.R."/>
            <person name="Shu W.S."/>
        </authorList>
    </citation>
    <scope>NUCLEOTIDE SEQUENCE [LARGE SCALE GENOMIC DNA]</scope>
    <source>
        <strain evidence="2 3">FACHB-196</strain>
    </source>
</reference>
<dbReference type="Pfam" id="PF13302">
    <property type="entry name" value="Acetyltransf_3"/>
    <property type="match status" value="1"/>
</dbReference>
<accession>A0ABR8FHB9</accession>
<dbReference type="EMBL" id="JACJST010000007">
    <property type="protein sequence ID" value="MBD2568120.1"/>
    <property type="molecule type" value="Genomic_DNA"/>
</dbReference>
<dbReference type="PROSITE" id="PS51186">
    <property type="entry name" value="GNAT"/>
    <property type="match status" value="1"/>
</dbReference>
<dbReference type="SUPFAM" id="SSF55729">
    <property type="entry name" value="Acyl-CoA N-acyltransferases (Nat)"/>
    <property type="match status" value="1"/>
</dbReference>
<sequence>MTSLHLVICTNRLLLKPISLKYKEDIFQEFTAEITTYLYASPPRKIVDTEFFINQSLLEMEKGENLIVVLLRKDSQEFLGCSGINQINSKYPQTGIWLKKSAHGQGYATEAITALKSWADENLDYEYLRYPVDRANTSSQRVAEKLGGKIGGEYEHTNLSGKILNVVEYRIPKK</sequence>
<organism evidence="2 3">
    <name type="scientific">Anabaena lutea FACHB-196</name>
    <dbReference type="NCBI Taxonomy" id="2692881"/>
    <lineage>
        <taxon>Bacteria</taxon>
        <taxon>Bacillati</taxon>
        <taxon>Cyanobacteriota</taxon>
        <taxon>Cyanophyceae</taxon>
        <taxon>Nostocales</taxon>
        <taxon>Nostocaceae</taxon>
        <taxon>Anabaena</taxon>
    </lineage>
</organism>
<evidence type="ECO:0000259" key="1">
    <source>
        <dbReference type="PROSITE" id="PS51186"/>
    </source>
</evidence>
<protein>
    <submittedName>
        <fullName evidence="2">GNAT family N-acetyltransferase</fullName>
    </submittedName>
</protein>
<evidence type="ECO:0000313" key="2">
    <source>
        <dbReference type="EMBL" id="MBD2568120.1"/>
    </source>
</evidence>
<dbReference type="RefSeq" id="WP_190713755.1">
    <property type="nucleotide sequence ID" value="NZ_JACJST010000007.1"/>
</dbReference>
<keyword evidence="3" id="KW-1185">Reference proteome</keyword>
<dbReference type="InterPro" id="IPR051531">
    <property type="entry name" value="N-acetyltransferase"/>
</dbReference>
<dbReference type="InterPro" id="IPR000182">
    <property type="entry name" value="GNAT_dom"/>
</dbReference>
<proteinExistence type="predicted"/>